<feature type="non-terminal residue" evidence="1">
    <location>
        <position position="1"/>
    </location>
</feature>
<reference evidence="1" key="1">
    <citation type="submission" date="2023-03" db="EMBL/GenBank/DDBJ databases">
        <title>Massive genome expansion in bonnet fungi (Mycena s.s.) driven by repeated elements and novel gene families across ecological guilds.</title>
        <authorList>
            <consortium name="Lawrence Berkeley National Laboratory"/>
            <person name="Harder C.B."/>
            <person name="Miyauchi S."/>
            <person name="Viragh M."/>
            <person name="Kuo A."/>
            <person name="Thoen E."/>
            <person name="Andreopoulos B."/>
            <person name="Lu D."/>
            <person name="Skrede I."/>
            <person name="Drula E."/>
            <person name="Henrissat B."/>
            <person name="Morin E."/>
            <person name="Kohler A."/>
            <person name="Barry K."/>
            <person name="LaButti K."/>
            <person name="Morin E."/>
            <person name="Salamov A."/>
            <person name="Lipzen A."/>
            <person name="Mereny Z."/>
            <person name="Hegedus B."/>
            <person name="Baldrian P."/>
            <person name="Stursova M."/>
            <person name="Weitz H."/>
            <person name="Taylor A."/>
            <person name="Grigoriev I.V."/>
            <person name="Nagy L.G."/>
            <person name="Martin F."/>
            <person name="Kauserud H."/>
        </authorList>
    </citation>
    <scope>NUCLEOTIDE SEQUENCE</scope>
    <source>
        <strain evidence="1">CBHHK200</strain>
    </source>
</reference>
<sequence length="114" mass="12781">FEIGVANEPDLRAALHSDEEWIATLLASTSNSRSAKEDVLLLKGESAQCFLDVAQDVSRCLQTYYAYLRAWRLIGKLSKLRNLFPSSFFITGITGRERHPSFAGGFADIYRASY</sequence>
<protein>
    <submittedName>
        <fullName evidence="1">Uncharacterized protein</fullName>
    </submittedName>
</protein>
<accession>A0AAD6T844</accession>
<feature type="non-terminal residue" evidence="1">
    <location>
        <position position="114"/>
    </location>
</feature>
<gene>
    <name evidence="1" type="ORF">C8F04DRAFT_918854</name>
</gene>
<dbReference type="EMBL" id="JARJCM010000018">
    <property type="protein sequence ID" value="KAJ7041249.1"/>
    <property type="molecule type" value="Genomic_DNA"/>
</dbReference>
<evidence type="ECO:0000313" key="2">
    <source>
        <dbReference type="Proteomes" id="UP001218188"/>
    </source>
</evidence>
<name>A0AAD6T844_9AGAR</name>
<evidence type="ECO:0000313" key="1">
    <source>
        <dbReference type="EMBL" id="KAJ7041249.1"/>
    </source>
</evidence>
<comment type="caution">
    <text evidence="1">The sequence shown here is derived from an EMBL/GenBank/DDBJ whole genome shotgun (WGS) entry which is preliminary data.</text>
</comment>
<dbReference type="AlphaFoldDB" id="A0AAD6T844"/>
<keyword evidence="2" id="KW-1185">Reference proteome</keyword>
<proteinExistence type="predicted"/>
<dbReference type="Proteomes" id="UP001218188">
    <property type="component" value="Unassembled WGS sequence"/>
</dbReference>
<organism evidence="1 2">
    <name type="scientific">Mycena alexandri</name>
    <dbReference type="NCBI Taxonomy" id="1745969"/>
    <lineage>
        <taxon>Eukaryota</taxon>
        <taxon>Fungi</taxon>
        <taxon>Dikarya</taxon>
        <taxon>Basidiomycota</taxon>
        <taxon>Agaricomycotina</taxon>
        <taxon>Agaricomycetes</taxon>
        <taxon>Agaricomycetidae</taxon>
        <taxon>Agaricales</taxon>
        <taxon>Marasmiineae</taxon>
        <taxon>Mycenaceae</taxon>
        <taxon>Mycena</taxon>
    </lineage>
</organism>